<dbReference type="Pfam" id="PF07679">
    <property type="entry name" value="I-set"/>
    <property type="match status" value="1"/>
</dbReference>
<dbReference type="AlphaFoldDB" id="A0A8C6UQ55"/>
<reference evidence="2" key="2">
    <citation type="submission" date="2025-09" db="UniProtKB">
        <authorList>
            <consortium name="Ensembl"/>
        </authorList>
    </citation>
    <scope>IDENTIFICATION</scope>
</reference>
<evidence type="ECO:0000313" key="2">
    <source>
        <dbReference type="Ensembl" id="ENSNMLP00000039743.1"/>
    </source>
</evidence>
<keyword evidence="3" id="KW-1185">Reference proteome</keyword>
<evidence type="ECO:0000313" key="3">
    <source>
        <dbReference type="Proteomes" id="UP000694523"/>
    </source>
</evidence>
<reference evidence="2" key="1">
    <citation type="submission" date="2025-08" db="UniProtKB">
        <authorList>
            <consortium name="Ensembl"/>
        </authorList>
    </citation>
    <scope>IDENTIFICATION</scope>
</reference>
<dbReference type="PANTHER" id="PTHR37996">
    <property type="entry name" value="B- AND T-LYMPHOCYTE ATTENUATOR"/>
    <property type="match status" value="1"/>
</dbReference>
<dbReference type="PROSITE" id="PS50835">
    <property type="entry name" value="IG_LIKE"/>
    <property type="match status" value="1"/>
</dbReference>
<dbReference type="Ensembl" id="ENSNMLT00000044227.1">
    <property type="protein sequence ID" value="ENSNMLP00000039743.1"/>
    <property type="gene ID" value="ENSNMLG00000024486.1"/>
</dbReference>
<accession>A0A8C6UQ55</accession>
<feature type="domain" description="Ig-like" evidence="1">
    <location>
        <begin position="5"/>
        <end position="111"/>
    </location>
</feature>
<dbReference type="GO" id="GO:0002768">
    <property type="term" value="P:immune response-regulating cell surface receptor signaling pathway"/>
    <property type="evidence" value="ECO:0007669"/>
    <property type="project" value="InterPro"/>
</dbReference>
<dbReference type="Gene3D" id="2.60.40.10">
    <property type="entry name" value="Immunoglobulins"/>
    <property type="match status" value="1"/>
</dbReference>
<dbReference type="PANTHER" id="PTHR37996:SF1">
    <property type="entry name" value="B- AND T-LYMPHOCYTE ATTENUATOR"/>
    <property type="match status" value="1"/>
</dbReference>
<dbReference type="InterPro" id="IPR036179">
    <property type="entry name" value="Ig-like_dom_sf"/>
</dbReference>
<name>A0A8C6UQ55_9GOBI</name>
<dbReference type="InterPro" id="IPR007110">
    <property type="entry name" value="Ig-like_dom"/>
</dbReference>
<sequence length="207" mass="24194">FKTHPHIVVSWGNCETEIRVRRDTSHNVSVGDRLKISCPVSFCDNSPPSVTWFKLETDEYEPVNMSDRVRTEWEIKALYFLIFLKVLSSDSGQYQCQSGNSASHFTHVVVTGKTSDMSDHKYLKLTVALFFTRLYVTSFAQAQTFYTQITTSSKGRLFIFTTCDVSQCQWIWTLNGIRFVLINYFSLNKCIPRPRSYWKWVKSWFLF</sequence>
<dbReference type="InterPro" id="IPR039257">
    <property type="entry name" value="BTLA"/>
</dbReference>
<organism evidence="2 3">
    <name type="scientific">Neogobius melanostomus</name>
    <name type="common">round goby</name>
    <dbReference type="NCBI Taxonomy" id="47308"/>
    <lineage>
        <taxon>Eukaryota</taxon>
        <taxon>Metazoa</taxon>
        <taxon>Chordata</taxon>
        <taxon>Craniata</taxon>
        <taxon>Vertebrata</taxon>
        <taxon>Euteleostomi</taxon>
        <taxon>Actinopterygii</taxon>
        <taxon>Neopterygii</taxon>
        <taxon>Teleostei</taxon>
        <taxon>Neoteleostei</taxon>
        <taxon>Acanthomorphata</taxon>
        <taxon>Gobiaria</taxon>
        <taxon>Gobiiformes</taxon>
        <taxon>Gobioidei</taxon>
        <taxon>Gobiidae</taxon>
        <taxon>Benthophilinae</taxon>
        <taxon>Neogobiini</taxon>
        <taxon>Neogobius</taxon>
    </lineage>
</organism>
<dbReference type="SUPFAM" id="SSF48726">
    <property type="entry name" value="Immunoglobulin"/>
    <property type="match status" value="1"/>
</dbReference>
<evidence type="ECO:0000259" key="1">
    <source>
        <dbReference type="PROSITE" id="PS50835"/>
    </source>
</evidence>
<protein>
    <recommendedName>
        <fullName evidence="1">Ig-like domain-containing protein</fullName>
    </recommendedName>
</protein>
<dbReference type="InterPro" id="IPR013783">
    <property type="entry name" value="Ig-like_fold"/>
</dbReference>
<dbReference type="GO" id="GO:0038023">
    <property type="term" value="F:signaling receptor activity"/>
    <property type="evidence" value="ECO:0007669"/>
    <property type="project" value="InterPro"/>
</dbReference>
<dbReference type="InterPro" id="IPR013098">
    <property type="entry name" value="Ig_I-set"/>
</dbReference>
<dbReference type="Proteomes" id="UP000694523">
    <property type="component" value="Unplaced"/>
</dbReference>
<dbReference type="InterPro" id="IPR003599">
    <property type="entry name" value="Ig_sub"/>
</dbReference>
<dbReference type="SMART" id="SM00409">
    <property type="entry name" value="IG"/>
    <property type="match status" value="1"/>
</dbReference>
<dbReference type="GO" id="GO:0005886">
    <property type="term" value="C:plasma membrane"/>
    <property type="evidence" value="ECO:0007669"/>
    <property type="project" value="InterPro"/>
</dbReference>
<proteinExistence type="predicted"/>